<feature type="domain" description="Glycosyltransferase 2-like" evidence="2">
    <location>
        <begin position="7"/>
        <end position="129"/>
    </location>
</feature>
<evidence type="ECO:0000256" key="1">
    <source>
        <dbReference type="PROSITE-ProRule" id="PRU00339"/>
    </source>
</evidence>
<dbReference type="PANTHER" id="PTHR43630">
    <property type="entry name" value="POLY-BETA-1,6-N-ACETYL-D-GLUCOSAMINE SYNTHASE"/>
    <property type="match status" value="1"/>
</dbReference>
<feature type="repeat" description="TPR" evidence="1">
    <location>
        <begin position="203"/>
        <end position="236"/>
    </location>
</feature>
<dbReference type="InterPro" id="IPR029044">
    <property type="entry name" value="Nucleotide-diphossugar_trans"/>
</dbReference>
<reference evidence="3 4" key="1">
    <citation type="submission" date="2019-12" db="EMBL/GenBank/DDBJ databases">
        <authorList>
            <person name="Huq M.A."/>
        </authorList>
    </citation>
    <scope>NUCLEOTIDE SEQUENCE [LARGE SCALE GENOMIC DNA]</scope>
    <source>
        <strain evidence="3 4">MAH-34</strain>
    </source>
</reference>
<dbReference type="Pfam" id="PF00535">
    <property type="entry name" value="Glycos_transf_2"/>
    <property type="match status" value="1"/>
</dbReference>
<protein>
    <submittedName>
        <fullName evidence="3">Glycosyltransferase</fullName>
    </submittedName>
</protein>
<dbReference type="InterPro" id="IPR011990">
    <property type="entry name" value="TPR-like_helical_dom_sf"/>
</dbReference>
<evidence type="ECO:0000313" key="3">
    <source>
        <dbReference type="EMBL" id="MVQ39419.1"/>
    </source>
</evidence>
<dbReference type="Gene3D" id="1.25.40.10">
    <property type="entry name" value="Tetratricopeptide repeat domain"/>
    <property type="match status" value="2"/>
</dbReference>
<dbReference type="CDD" id="cd02511">
    <property type="entry name" value="Beta4Glucosyltransferase"/>
    <property type="match status" value="1"/>
</dbReference>
<feature type="repeat" description="TPR" evidence="1">
    <location>
        <begin position="320"/>
        <end position="353"/>
    </location>
</feature>
<evidence type="ECO:0000259" key="2">
    <source>
        <dbReference type="Pfam" id="PF00535"/>
    </source>
</evidence>
<gene>
    <name evidence="3" type="ORF">GON05_32995</name>
</gene>
<dbReference type="InterPro" id="IPR019734">
    <property type="entry name" value="TPR_rpt"/>
</dbReference>
<dbReference type="Gene3D" id="3.90.550.10">
    <property type="entry name" value="Spore Coat Polysaccharide Biosynthesis Protein SpsA, Chain A"/>
    <property type="match status" value="1"/>
</dbReference>
<proteinExistence type="predicted"/>
<dbReference type="Proteomes" id="UP000467637">
    <property type="component" value="Unassembled WGS sequence"/>
</dbReference>
<dbReference type="RefSeq" id="WP_157325496.1">
    <property type="nucleotide sequence ID" value="NZ_WSEM01000034.1"/>
</dbReference>
<organism evidence="3 4">
    <name type="scientific">Paenibacillus anseongense</name>
    <dbReference type="NCBI Taxonomy" id="2682845"/>
    <lineage>
        <taxon>Bacteria</taxon>
        <taxon>Bacillati</taxon>
        <taxon>Bacillota</taxon>
        <taxon>Bacilli</taxon>
        <taxon>Bacillales</taxon>
        <taxon>Paenibacillaceae</taxon>
        <taxon>Paenibacillus</taxon>
    </lineage>
</organism>
<keyword evidence="4" id="KW-1185">Reference proteome</keyword>
<accession>A0ABW9UJC4</accession>
<dbReference type="SUPFAM" id="SSF48452">
    <property type="entry name" value="TPR-like"/>
    <property type="match status" value="1"/>
</dbReference>
<keyword evidence="1" id="KW-0802">TPR repeat</keyword>
<comment type="caution">
    <text evidence="3">The sequence shown here is derived from an EMBL/GenBank/DDBJ whole genome shotgun (WGS) entry which is preliminary data.</text>
</comment>
<dbReference type="InterPro" id="IPR001173">
    <property type="entry name" value="Glyco_trans_2-like"/>
</dbReference>
<sequence>MPLLDISLCMIVKNEDLHLDRCLSSVQGIVSEIIIADTGSTDHSLSIAKRYGAHLIHLPWENDFAKARNAALQEASCSWILVLDADEELDAWKPDEILTLLQDENVYGYYLQIVNFLSDLPEREFVTDAACRLFRNDPRIQFRGKIHEDVAQSIMELSSASIPFSSLRINHFGYMHQEIVRKDKNSRNFNIIAQALIEQPEDPMLNYALGTEYYQIERYEQALKLFIPLIKKLPNNTGYLSDLYMKTAYALHMTQQLDESERLLDQGLSLFPDFSDLHEAKAFLLMERLEYLKAYESLQLAIQSGDISYKYTSTSGCGTYRTHTLAGYVCEKRWLYQEALEHYFQAITLDPSYLQAWLKSISLCLLSGQTQRLAEHLENNASLLTPRHLALLTPAFLNARCLECLEPLLAAVLPNEQALLLRSIYIWLLNDRSKAIHSLEQLHIKNNNDPLPLSYLWAIAWAQSDGTAARKVLEVMPANPLHSPLVEIQELLDEGVIKTIPTTSLIHAIQFLTQAGAWETIIRIYQLSLNNFPFSQMPQSLICGLLKAPVNVKQQWISFIKAKSPATDFIHAADAVFFAVMAQICGETLSTAWMQEVLQKHAHNSATTTLLAYHYLKTGRKQEPSIPTGSLEPTLLLRSFFKEA</sequence>
<evidence type="ECO:0000313" key="4">
    <source>
        <dbReference type="Proteomes" id="UP000467637"/>
    </source>
</evidence>
<dbReference type="PROSITE" id="PS50005">
    <property type="entry name" value="TPR"/>
    <property type="match status" value="2"/>
</dbReference>
<dbReference type="SMART" id="SM00028">
    <property type="entry name" value="TPR"/>
    <property type="match status" value="3"/>
</dbReference>
<dbReference type="EMBL" id="WSEM01000034">
    <property type="protein sequence ID" value="MVQ39419.1"/>
    <property type="molecule type" value="Genomic_DNA"/>
</dbReference>
<dbReference type="SUPFAM" id="SSF53448">
    <property type="entry name" value="Nucleotide-diphospho-sugar transferases"/>
    <property type="match status" value="1"/>
</dbReference>
<name>A0ABW9UJC4_9BACL</name>
<dbReference type="PANTHER" id="PTHR43630:SF2">
    <property type="entry name" value="GLYCOSYLTRANSFERASE"/>
    <property type="match status" value="1"/>
</dbReference>